<comment type="caution">
    <text evidence="2">The sequence shown here is derived from an EMBL/GenBank/DDBJ whole genome shotgun (WGS) entry which is preliminary data.</text>
</comment>
<dbReference type="EMBL" id="JAGKHQ010000016">
    <property type="protein sequence ID" value="KAG7495374.1"/>
    <property type="molecule type" value="Genomic_DNA"/>
</dbReference>
<accession>A0AAV6QPQ5</accession>
<feature type="compositionally biased region" description="Polar residues" evidence="1">
    <location>
        <begin position="26"/>
        <end position="61"/>
    </location>
</feature>
<feature type="region of interest" description="Disordered" evidence="1">
    <location>
        <begin position="84"/>
        <end position="103"/>
    </location>
</feature>
<reference evidence="2 3" key="1">
    <citation type="journal article" date="2021" name="Sci. Rep.">
        <title>Chromosome anchoring in Senegalese sole (Solea senegalensis) reveals sex-associated markers and genome rearrangements in flatfish.</title>
        <authorList>
            <person name="Guerrero-Cozar I."/>
            <person name="Gomez-Garrido J."/>
            <person name="Berbel C."/>
            <person name="Martinez-Blanch J.F."/>
            <person name="Alioto T."/>
            <person name="Claros M.G."/>
            <person name="Gagnaire P.A."/>
            <person name="Manchado M."/>
        </authorList>
    </citation>
    <scope>NUCLEOTIDE SEQUENCE [LARGE SCALE GENOMIC DNA]</scope>
    <source>
        <strain evidence="2">Sse05_10M</strain>
    </source>
</reference>
<dbReference type="AlphaFoldDB" id="A0AAV6QPQ5"/>
<evidence type="ECO:0000313" key="3">
    <source>
        <dbReference type="Proteomes" id="UP000693946"/>
    </source>
</evidence>
<proteinExistence type="predicted"/>
<keyword evidence="3" id="KW-1185">Reference proteome</keyword>
<sequence>MASRLTGARGERGRQREGQTAAKGGQVSSKGLFLQTQPLDTSNQCSGSSWPQAQLHQQQRPVQDPVPLIKQDIMVFYHTRPASNTTPWHFLSHSTTATPRLEP</sequence>
<dbReference type="Proteomes" id="UP000693946">
    <property type="component" value="Linkage Group LG4"/>
</dbReference>
<evidence type="ECO:0000313" key="2">
    <source>
        <dbReference type="EMBL" id="KAG7495374.1"/>
    </source>
</evidence>
<feature type="region of interest" description="Disordered" evidence="1">
    <location>
        <begin position="1"/>
        <end position="62"/>
    </location>
</feature>
<evidence type="ECO:0000256" key="1">
    <source>
        <dbReference type="SAM" id="MobiDB-lite"/>
    </source>
</evidence>
<gene>
    <name evidence="2" type="ORF">JOB18_048611</name>
</gene>
<name>A0AAV6QPQ5_SOLSE</name>
<protein>
    <submittedName>
        <fullName evidence="2">Uncharacterized protein</fullName>
    </submittedName>
</protein>
<organism evidence="2 3">
    <name type="scientific">Solea senegalensis</name>
    <name type="common">Senegalese sole</name>
    <dbReference type="NCBI Taxonomy" id="28829"/>
    <lineage>
        <taxon>Eukaryota</taxon>
        <taxon>Metazoa</taxon>
        <taxon>Chordata</taxon>
        <taxon>Craniata</taxon>
        <taxon>Vertebrata</taxon>
        <taxon>Euteleostomi</taxon>
        <taxon>Actinopterygii</taxon>
        <taxon>Neopterygii</taxon>
        <taxon>Teleostei</taxon>
        <taxon>Neoteleostei</taxon>
        <taxon>Acanthomorphata</taxon>
        <taxon>Carangaria</taxon>
        <taxon>Pleuronectiformes</taxon>
        <taxon>Pleuronectoidei</taxon>
        <taxon>Soleidae</taxon>
        <taxon>Solea</taxon>
    </lineage>
</organism>